<dbReference type="Pfam" id="PF01935">
    <property type="entry name" value="DUF87"/>
    <property type="match status" value="1"/>
</dbReference>
<dbReference type="OrthoDB" id="9806951at2"/>
<dbReference type="RefSeq" id="WP_143987823.1">
    <property type="nucleotide sequence ID" value="NZ_CP041692.1"/>
</dbReference>
<dbReference type="AlphaFoldDB" id="A0A516Q370"/>
<dbReference type="InterPro" id="IPR008571">
    <property type="entry name" value="HerA-like"/>
</dbReference>
<dbReference type="Gene3D" id="3.40.50.300">
    <property type="entry name" value="P-loop containing nucleotide triphosphate hydrolases"/>
    <property type="match status" value="2"/>
</dbReference>
<keyword evidence="2" id="KW-0547">Nucleotide-binding</keyword>
<name>A0A516Q370_9ACTN</name>
<dbReference type="EMBL" id="CP041692">
    <property type="protein sequence ID" value="QDP97869.1"/>
    <property type="molecule type" value="Genomic_DNA"/>
</dbReference>
<evidence type="ECO:0000259" key="1">
    <source>
        <dbReference type="Pfam" id="PF01935"/>
    </source>
</evidence>
<organism evidence="2 3">
    <name type="scientific">Microlunatus elymi</name>
    <dbReference type="NCBI Taxonomy" id="2596828"/>
    <lineage>
        <taxon>Bacteria</taxon>
        <taxon>Bacillati</taxon>
        <taxon>Actinomycetota</taxon>
        <taxon>Actinomycetes</taxon>
        <taxon>Propionibacteriales</taxon>
        <taxon>Propionibacteriaceae</taxon>
        <taxon>Microlunatus</taxon>
    </lineage>
</organism>
<dbReference type="InterPro" id="IPR002789">
    <property type="entry name" value="HerA_central"/>
</dbReference>
<dbReference type="PANTHER" id="PTHR42957">
    <property type="entry name" value="HELICASE MJ1565-RELATED"/>
    <property type="match status" value="1"/>
</dbReference>
<dbReference type="InterPro" id="IPR027417">
    <property type="entry name" value="P-loop_NTPase"/>
</dbReference>
<dbReference type="KEGG" id="mik:FOE78_19905"/>
<feature type="domain" description="Helicase HerA central" evidence="1">
    <location>
        <begin position="6"/>
        <end position="114"/>
    </location>
</feature>
<keyword evidence="2" id="KW-0067">ATP-binding</keyword>
<dbReference type="GO" id="GO:0005524">
    <property type="term" value="F:ATP binding"/>
    <property type="evidence" value="ECO:0007669"/>
    <property type="project" value="UniProtKB-KW"/>
</dbReference>
<dbReference type="Proteomes" id="UP000319263">
    <property type="component" value="Chromosome"/>
</dbReference>
<sequence length="363" mass="40192">MSNTLPIGTAAGNPDQQVALRADKFNRHTFWCGQSGSGKSYALGVVLEQLLLNTDLPLLIMDPNSDYVRLAETLPHASAAESERLAAADVRVLNSGTRGGERLQTRFLDLDVATKAATLRLDPITDLDEYNVLLHIDERRPESWDRDSYLEMIHHSDDPGERAIGRRVENLQVLEWELWAWGGRSVTDVVDERPSATVLDLGGFTHRGESAVAALSVLEHLWRQREERRPVLIVIDEAHNLCPPNPQTLVERALVDQIVQIAAEGRKFGLWLLLSTQRPTKIHPNVLSQCDNLGLMRMSSPRDLGELADVFGYAPSHLIQESPHFTQGQALFAGGFVSEPTIARMGRRLTVEGGSDVGVPIRA</sequence>
<evidence type="ECO:0000313" key="3">
    <source>
        <dbReference type="Proteomes" id="UP000319263"/>
    </source>
</evidence>
<accession>A0A516Q370</accession>
<dbReference type="PANTHER" id="PTHR42957:SF1">
    <property type="entry name" value="HELICASE MJ1565-RELATED"/>
    <property type="match status" value="1"/>
</dbReference>
<reference evidence="2 3" key="1">
    <citation type="submission" date="2019-07" db="EMBL/GenBank/DDBJ databases">
        <title>Microlunatus dokdonensis sp. nov. isolated from the rhizospheric soil of the wild plant Elymus tsukushiensis.</title>
        <authorList>
            <person name="Ghim S.-Y."/>
            <person name="Hwang Y.-J."/>
            <person name="Son J.-S."/>
            <person name="Shin J.-H."/>
        </authorList>
    </citation>
    <scope>NUCLEOTIDE SEQUENCE [LARGE SCALE GENOMIC DNA]</scope>
    <source>
        <strain evidence="2 3">KUDC0627</strain>
    </source>
</reference>
<gene>
    <name evidence="2" type="ORF">FOE78_19905</name>
</gene>
<proteinExistence type="predicted"/>
<protein>
    <submittedName>
        <fullName evidence="2">ATP-binding protein</fullName>
    </submittedName>
</protein>
<keyword evidence="3" id="KW-1185">Reference proteome</keyword>
<dbReference type="SUPFAM" id="SSF52540">
    <property type="entry name" value="P-loop containing nucleoside triphosphate hydrolases"/>
    <property type="match status" value="1"/>
</dbReference>
<evidence type="ECO:0000313" key="2">
    <source>
        <dbReference type="EMBL" id="QDP97869.1"/>
    </source>
</evidence>